<feature type="transmembrane region" description="Helical" evidence="1">
    <location>
        <begin position="360"/>
        <end position="381"/>
    </location>
</feature>
<feature type="transmembrane region" description="Helical" evidence="1">
    <location>
        <begin position="983"/>
        <end position="1009"/>
    </location>
</feature>
<dbReference type="InterPro" id="IPR001036">
    <property type="entry name" value="Acrflvin-R"/>
</dbReference>
<dbReference type="PANTHER" id="PTHR32063">
    <property type="match status" value="1"/>
</dbReference>
<comment type="caution">
    <text evidence="2">The sequence shown here is derived from an EMBL/GenBank/DDBJ whole genome shotgun (WGS) entry which is preliminary data.</text>
</comment>
<keyword evidence="1" id="KW-0472">Membrane</keyword>
<dbReference type="Gene3D" id="3.30.70.1440">
    <property type="entry name" value="Multidrug efflux transporter AcrB pore domain"/>
    <property type="match status" value="1"/>
</dbReference>
<keyword evidence="1" id="KW-1133">Transmembrane helix</keyword>
<keyword evidence="1" id="KW-0812">Transmembrane</keyword>
<dbReference type="Proteomes" id="UP001262410">
    <property type="component" value="Unassembled WGS sequence"/>
</dbReference>
<gene>
    <name evidence="2" type="ORF">E9232_006667</name>
</gene>
<feature type="transmembrane region" description="Helical" evidence="1">
    <location>
        <begin position="909"/>
        <end position="931"/>
    </location>
</feature>
<dbReference type="PANTHER" id="PTHR32063:SF77">
    <property type="entry name" value="ACR FAMILY TRANSPORT PROTEIN"/>
    <property type="match status" value="1"/>
</dbReference>
<proteinExistence type="predicted"/>
<evidence type="ECO:0000256" key="1">
    <source>
        <dbReference type="SAM" id="Phobius"/>
    </source>
</evidence>
<feature type="transmembrane region" description="Helical" evidence="1">
    <location>
        <begin position="462"/>
        <end position="481"/>
    </location>
</feature>
<accession>A0ABU1K0M5</accession>
<dbReference type="SUPFAM" id="SSF82866">
    <property type="entry name" value="Multidrug efflux transporter AcrB transmembrane domain"/>
    <property type="match status" value="2"/>
</dbReference>
<dbReference type="Gene3D" id="3.30.70.1430">
    <property type="entry name" value="Multidrug efflux transporter AcrB pore domain"/>
    <property type="match status" value="2"/>
</dbReference>
<feature type="transmembrane region" description="Helical" evidence="1">
    <location>
        <begin position="854"/>
        <end position="873"/>
    </location>
</feature>
<feature type="transmembrane region" description="Helical" evidence="1">
    <location>
        <begin position="526"/>
        <end position="548"/>
    </location>
</feature>
<dbReference type="RefSeq" id="WP_309801533.1">
    <property type="nucleotide sequence ID" value="NZ_JAVDPW010000016.1"/>
</dbReference>
<dbReference type="Gene3D" id="1.20.1640.10">
    <property type="entry name" value="Multidrug efflux transporter AcrB transmembrane domain"/>
    <property type="match status" value="2"/>
</dbReference>
<protein>
    <submittedName>
        <fullName evidence="2">HAE1 family hydrophobic/amphiphilic exporter-1</fullName>
    </submittedName>
</protein>
<feature type="transmembrane region" description="Helical" evidence="1">
    <location>
        <begin position="428"/>
        <end position="456"/>
    </location>
</feature>
<sequence>MSSGISSWSIRRPIPVIVLFVLLTVAGWWSFLHLPVNANPKLEFPIVTVTVTQAGAAPSELETQVTRRVEGAVAGLAEVRHITSTISDGVSATVVEFRIGTDPDRATTDVRDAVTNIRSDLPQAIEEPIIARLDVEGGAILYYGVNAPGLSTVDLSWFVDDRIARDLLAVPGVQKVQRMGGVAREIRVDLDPDRLAALGVTADQVNAQLRSTNADVPGGRGEIGAREQAIRTLGGADTVEDLAATPIALANGRWVRLADLGAVTDGAGEIRASARLDDAPVVGFAVYRAKGASDTVVADGVAQRLAELQAQTPGVTISEIASTVEYTRDSYNAAMTVLIEGALLTVLVVFVFLRDWRATLIAALAMPLSILPAFFAMDLLGFTLNSISLLALTLVIGILVDDAIVEIENIDRHLHLGKRPYQASIDAADAIGLAVVATTLAIVAVFAPVSFIGGVIGQYFKQFGLTVAVAVLASLLVARLLTPLMAAYMMRPKPAPAGHGDAAPSRLAGGYARFLHWTLDHRRTTLGAAGAIFAVSLLLVPLLPTGFLPVSDSKISNLQVELPPGATLADTDAVARRITAVLRQRPDVDHVFTTIGGGGGAAAADATASGGDVTKANLVIVLKPRGERQVTRKQFELSARDALAPIPDIRFTFLGEGGGKDVSIVLTGDDPAKLTAAVQALEREMRALPQLANARSTEPLPRPEIRIRPRPDEAARLGVSAQAIGTVARIATIGDTDANSAKFNLGDRQVPIRVVLDRAARSDIEALRQLRVAGGRGAVPLTSVAEIGFGAGDAEVERYDRRRRVSVDADLNGVPLGTALAAIEALPSLAQLPDGIERPPVGEAEFMAEMFSSFGKAMLAGVLMVLAVLVLLFRDFLQPVTILIALPLSVIGAILALLGYGAALDLSSVIGLLMLMGIVTKNSILLVDFAIEGRRAGLDRRAALVQACLVRARPIIMTTMAMVAGMMPAALGIGADAGFRGPMAVAVIGGLVTSTVLSLVFVPAVFTVMDDIRAWLAPRLGRLTSVTGADRAAAEPRAAEPAE</sequence>
<evidence type="ECO:0000313" key="3">
    <source>
        <dbReference type="Proteomes" id="UP001262410"/>
    </source>
</evidence>
<dbReference type="Pfam" id="PF00873">
    <property type="entry name" value="ACR_tran"/>
    <property type="match status" value="1"/>
</dbReference>
<dbReference type="SUPFAM" id="SSF82693">
    <property type="entry name" value="Multidrug efflux transporter AcrB pore domain, PN1, PN2, PC1 and PC2 subdomains"/>
    <property type="match status" value="3"/>
</dbReference>
<feature type="transmembrane region" description="Helical" evidence="1">
    <location>
        <begin position="952"/>
        <end position="971"/>
    </location>
</feature>
<evidence type="ECO:0000313" key="2">
    <source>
        <dbReference type="EMBL" id="MDR6294113.1"/>
    </source>
</evidence>
<organism evidence="2 3">
    <name type="scientific">Inquilinus ginsengisoli</name>
    <dbReference type="NCBI Taxonomy" id="363840"/>
    <lineage>
        <taxon>Bacteria</taxon>
        <taxon>Pseudomonadati</taxon>
        <taxon>Pseudomonadota</taxon>
        <taxon>Alphaproteobacteria</taxon>
        <taxon>Rhodospirillales</taxon>
        <taxon>Rhodospirillaceae</taxon>
        <taxon>Inquilinus</taxon>
    </lineage>
</organism>
<dbReference type="EMBL" id="JAVDPW010000016">
    <property type="protein sequence ID" value="MDR6294113.1"/>
    <property type="molecule type" value="Genomic_DNA"/>
</dbReference>
<keyword evidence="3" id="KW-1185">Reference proteome</keyword>
<feature type="transmembrane region" description="Helical" evidence="1">
    <location>
        <begin position="331"/>
        <end position="353"/>
    </location>
</feature>
<feature type="transmembrane region" description="Helical" evidence="1">
    <location>
        <begin position="880"/>
        <end position="903"/>
    </location>
</feature>
<reference evidence="2 3" key="1">
    <citation type="submission" date="2023-07" db="EMBL/GenBank/DDBJ databases">
        <title>Sorghum-associated microbial communities from plants grown in Nebraska, USA.</title>
        <authorList>
            <person name="Schachtman D."/>
        </authorList>
    </citation>
    <scope>NUCLEOTIDE SEQUENCE [LARGE SCALE GENOMIC DNA]</scope>
    <source>
        <strain evidence="2 3">584</strain>
    </source>
</reference>
<dbReference type="Gene3D" id="3.30.70.1320">
    <property type="entry name" value="Multidrug efflux transporter AcrB pore domain like"/>
    <property type="match status" value="1"/>
</dbReference>
<feature type="transmembrane region" description="Helical" evidence="1">
    <location>
        <begin position="387"/>
        <end position="407"/>
    </location>
</feature>
<feature type="transmembrane region" description="Helical" evidence="1">
    <location>
        <begin position="12"/>
        <end position="31"/>
    </location>
</feature>
<name>A0ABU1K0M5_9PROT</name>
<dbReference type="Gene3D" id="3.30.2090.10">
    <property type="entry name" value="Multidrug efflux transporter AcrB TolC docking domain, DN and DC subdomains"/>
    <property type="match status" value="2"/>
</dbReference>
<dbReference type="SUPFAM" id="SSF82714">
    <property type="entry name" value="Multidrug efflux transporter AcrB TolC docking domain, DN and DC subdomains"/>
    <property type="match status" value="2"/>
</dbReference>
<dbReference type="InterPro" id="IPR027463">
    <property type="entry name" value="AcrB_DN_DC_subdom"/>
</dbReference>
<dbReference type="PRINTS" id="PR00702">
    <property type="entry name" value="ACRIFLAVINRP"/>
</dbReference>